<dbReference type="PANTHER" id="PTHR43349:SF93">
    <property type="entry name" value="ISOFLAVONE REDUCTASE HOMOLOG P3-RELATED"/>
    <property type="match status" value="1"/>
</dbReference>
<gene>
    <name evidence="2" type="ORF">JRO89_XS07G0038000</name>
</gene>
<dbReference type="Proteomes" id="UP000827721">
    <property type="component" value="Unassembled WGS sequence"/>
</dbReference>
<dbReference type="SUPFAM" id="SSF51735">
    <property type="entry name" value="NAD(P)-binding Rossmann-fold domains"/>
    <property type="match status" value="1"/>
</dbReference>
<keyword evidence="3" id="KW-1185">Reference proteome</keyword>
<dbReference type="EMBL" id="JAFEMO010000007">
    <property type="protein sequence ID" value="KAH7567247.1"/>
    <property type="molecule type" value="Genomic_DNA"/>
</dbReference>
<proteinExistence type="predicted"/>
<dbReference type="Pfam" id="PF05368">
    <property type="entry name" value="NmrA"/>
    <property type="match status" value="1"/>
</dbReference>
<dbReference type="InterPro" id="IPR036291">
    <property type="entry name" value="NAD(P)-bd_dom_sf"/>
</dbReference>
<dbReference type="Gene3D" id="3.90.25.10">
    <property type="entry name" value="UDP-galactose 4-epimerase, domain 1"/>
    <property type="match status" value="1"/>
</dbReference>
<name>A0ABQ8HSF7_9ROSI</name>
<evidence type="ECO:0000259" key="1">
    <source>
        <dbReference type="Pfam" id="PF05368"/>
    </source>
</evidence>
<dbReference type="InterPro" id="IPR050608">
    <property type="entry name" value="NmrA-type/Isoflavone_red_sf"/>
</dbReference>
<reference evidence="2 3" key="1">
    <citation type="submission" date="2021-02" db="EMBL/GenBank/DDBJ databases">
        <title>Plant Genome Project.</title>
        <authorList>
            <person name="Zhang R.-G."/>
        </authorList>
    </citation>
    <scope>NUCLEOTIDE SEQUENCE [LARGE SCALE GENOMIC DNA]</scope>
    <source>
        <tissue evidence="2">Leaves</tissue>
    </source>
</reference>
<organism evidence="2 3">
    <name type="scientific">Xanthoceras sorbifolium</name>
    <dbReference type="NCBI Taxonomy" id="99658"/>
    <lineage>
        <taxon>Eukaryota</taxon>
        <taxon>Viridiplantae</taxon>
        <taxon>Streptophyta</taxon>
        <taxon>Embryophyta</taxon>
        <taxon>Tracheophyta</taxon>
        <taxon>Spermatophyta</taxon>
        <taxon>Magnoliopsida</taxon>
        <taxon>eudicotyledons</taxon>
        <taxon>Gunneridae</taxon>
        <taxon>Pentapetalae</taxon>
        <taxon>rosids</taxon>
        <taxon>malvids</taxon>
        <taxon>Sapindales</taxon>
        <taxon>Sapindaceae</taxon>
        <taxon>Xanthoceroideae</taxon>
        <taxon>Xanthoceras</taxon>
    </lineage>
</organism>
<dbReference type="PANTHER" id="PTHR43349">
    <property type="entry name" value="PINORESINOL REDUCTASE-RELATED"/>
    <property type="match status" value="1"/>
</dbReference>
<evidence type="ECO:0000313" key="2">
    <source>
        <dbReference type="EMBL" id="KAH7567247.1"/>
    </source>
</evidence>
<dbReference type="InterPro" id="IPR008030">
    <property type="entry name" value="NmrA-like"/>
</dbReference>
<dbReference type="Gene3D" id="3.40.50.720">
    <property type="entry name" value="NAD(P)-binding Rossmann-like Domain"/>
    <property type="match status" value="1"/>
</dbReference>
<sequence>MAGKTLFETKVQIRRAVEAEGIPHTYVSSNCFAGYFLILPTLRQSGIVNAPPRDKVIVFGDGNTKGVFNKEVDVGTFTLIKAVNDPRTLNKILYIIKAT</sequence>
<feature type="domain" description="NmrA-like" evidence="1">
    <location>
        <begin position="4"/>
        <end position="95"/>
    </location>
</feature>
<accession>A0ABQ8HSF7</accession>
<evidence type="ECO:0000313" key="3">
    <source>
        <dbReference type="Proteomes" id="UP000827721"/>
    </source>
</evidence>
<comment type="caution">
    <text evidence="2">The sequence shown here is derived from an EMBL/GenBank/DDBJ whole genome shotgun (WGS) entry which is preliminary data.</text>
</comment>
<protein>
    <recommendedName>
        <fullName evidence="1">NmrA-like domain-containing protein</fullName>
    </recommendedName>
</protein>